<accession>A0AA46TIA6</accession>
<dbReference type="Gene3D" id="3.40.50.720">
    <property type="entry name" value="NAD(P)-binding Rossmann-like Domain"/>
    <property type="match status" value="1"/>
</dbReference>
<dbReference type="PANTHER" id="PTHR43162">
    <property type="match status" value="1"/>
</dbReference>
<dbReference type="PANTHER" id="PTHR43162:SF1">
    <property type="entry name" value="PRESTALK A DIFFERENTIATION PROTEIN A"/>
    <property type="match status" value="1"/>
</dbReference>
<dbReference type="Gene3D" id="3.90.25.10">
    <property type="entry name" value="UDP-galactose 4-epimerase, domain 1"/>
    <property type="match status" value="1"/>
</dbReference>
<dbReference type="InterPro" id="IPR051604">
    <property type="entry name" value="Ergot_Alk_Oxidoreductase"/>
</dbReference>
<protein>
    <submittedName>
        <fullName evidence="2">Uncharacterized protein</fullName>
    </submittedName>
</protein>
<proteinExistence type="predicted"/>
<dbReference type="AlphaFoldDB" id="A0AA46TIA6"/>
<dbReference type="KEGG" id="sgrg:L0C25_01915"/>
<gene>
    <name evidence="2" type="ORF">L0C25_01915</name>
</gene>
<evidence type="ECO:0000313" key="2">
    <source>
        <dbReference type="EMBL" id="UYM05859.1"/>
    </source>
</evidence>
<keyword evidence="3" id="KW-1185">Reference proteome</keyword>
<dbReference type="Proteomes" id="UP001164390">
    <property type="component" value="Chromosome"/>
</dbReference>
<sequence length="184" mass="19815">MTQDAHRQATYTITGPQAIIHAGMAAAVAEATGQPVRFLDSGTDEFAAALHGVLPTWQIEGVLEDYAHYRRGEASEVTQVVQDVTGRAAIPFEQFAKTTPTGSPEPEPAFAGRGSPATGGPIDHPCGQMIVSRRVGSASSRSAASRERRRRYFLDKGATAYTYSFNLETELRRVGHRSLRSPAA</sequence>
<evidence type="ECO:0000313" key="3">
    <source>
        <dbReference type="Proteomes" id="UP001164390"/>
    </source>
</evidence>
<feature type="region of interest" description="Disordered" evidence="1">
    <location>
        <begin position="97"/>
        <end position="121"/>
    </location>
</feature>
<name>A0AA46TIA6_9ACTN</name>
<dbReference type="EMBL" id="CP094970">
    <property type="protein sequence ID" value="UYM05859.1"/>
    <property type="molecule type" value="Genomic_DNA"/>
</dbReference>
<organism evidence="2 3">
    <name type="scientific">Solicola gregarius</name>
    <dbReference type="NCBI Taxonomy" id="2908642"/>
    <lineage>
        <taxon>Bacteria</taxon>
        <taxon>Bacillati</taxon>
        <taxon>Actinomycetota</taxon>
        <taxon>Actinomycetes</taxon>
        <taxon>Propionibacteriales</taxon>
        <taxon>Nocardioidaceae</taxon>
        <taxon>Solicola</taxon>
    </lineage>
</organism>
<reference evidence="2" key="1">
    <citation type="submission" date="2022-01" db="EMBL/GenBank/DDBJ databases">
        <title>Nocardioidaceae gen. sp. A5X3R13.</title>
        <authorList>
            <person name="Lopez Marin M.A."/>
            <person name="Uhlik O."/>
        </authorList>
    </citation>
    <scope>NUCLEOTIDE SEQUENCE</scope>
    <source>
        <strain evidence="2">A5X3R13</strain>
    </source>
</reference>
<evidence type="ECO:0000256" key="1">
    <source>
        <dbReference type="SAM" id="MobiDB-lite"/>
    </source>
</evidence>
<dbReference type="RefSeq" id="WP_271634692.1">
    <property type="nucleotide sequence ID" value="NZ_CP094970.1"/>
</dbReference>